<accession>A0AAV4PZV2</accession>
<protein>
    <submittedName>
        <fullName evidence="1">Uncharacterized protein</fullName>
    </submittedName>
</protein>
<dbReference type="EMBL" id="BPLQ01003766">
    <property type="protein sequence ID" value="GIY02938.1"/>
    <property type="molecule type" value="Genomic_DNA"/>
</dbReference>
<keyword evidence="2" id="KW-1185">Reference proteome</keyword>
<dbReference type="Proteomes" id="UP001054837">
    <property type="component" value="Unassembled WGS sequence"/>
</dbReference>
<organism evidence="1 2">
    <name type="scientific">Caerostris darwini</name>
    <dbReference type="NCBI Taxonomy" id="1538125"/>
    <lineage>
        <taxon>Eukaryota</taxon>
        <taxon>Metazoa</taxon>
        <taxon>Ecdysozoa</taxon>
        <taxon>Arthropoda</taxon>
        <taxon>Chelicerata</taxon>
        <taxon>Arachnida</taxon>
        <taxon>Araneae</taxon>
        <taxon>Araneomorphae</taxon>
        <taxon>Entelegynae</taxon>
        <taxon>Araneoidea</taxon>
        <taxon>Araneidae</taxon>
        <taxon>Caerostris</taxon>
    </lineage>
</organism>
<gene>
    <name evidence="1" type="ORF">CDAR_407331</name>
</gene>
<reference evidence="1 2" key="1">
    <citation type="submission" date="2021-06" db="EMBL/GenBank/DDBJ databases">
        <title>Caerostris darwini draft genome.</title>
        <authorList>
            <person name="Kono N."/>
            <person name="Arakawa K."/>
        </authorList>
    </citation>
    <scope>NUCLEOTIDE SEQUENCE [LARGE SCALE GENOMIC DNA]</scope>
</reference>
<dbReference type="AlphaFoldDB" id="A0AAV4PZV2"/>
<name>A0AAV4PZV2_9ARAC</name>
<comment type="caution">
    <text evidence="1">The sequence shown here is derived from an EMBL/GenBank/DDBJ whole genome shotgun (WGS) entry which is preliminary data.</text>
</comment>
<evidence type="ECO:0000313" key="1">
    <source>
        <dbReference type="EMBL" id="GIY02938.1"/>
    </source>
</evidence>
<proteinExistence type="predicted"/>
<sequence>MLDNGSPLASLSLMDRTFNYQLQLTLRVAPEACPHRAETLLRGNCLSFLFNLFPIVFAATLECPLPASVSQKSDRRADCVIPNSLHLTFIS</sequence>
<evidence type="ECO:0000313" key="2">
    <source>
        <dbReference type="Proteomes" id="UP001054837"/>
    </source>
</evidence>